<protein>
    <submittedName>
        <fullName evidence="9">Arylsulfatase H-like isoform X1</fullName>
    </submittedName>
</protein>
<keyword evidence="6" id="KW-1133">Transmembrane helix</keyword>
<dbReference type="PANTHER" id="PTHR42693:SF5">
    <property type="entry name" value="ARYLSULFATASE D"/>
    <property type="match status" value="1"/>
</dbReference>
<dbReference type="InterPro" id="IPR050738">
    <property type="entry name" value="Sulfatase"/>
</dbReference>
<keyword evidence="8" id="KW-1185">Reference proteome</keyword>
<evidence type="ECO:0000256" key="6">
    <source>
        <dbReference type="SAM" id="Phobius"/>
    </source>
</evidence>
<dbReference type="PROSITE" id="PS00523">
    <property type="entry name" value="SULFATASE_1"/>
    <property type="match status" value="1"/>
</dbReference>
<keyword evidence="3" id="KW-0479">Metal-binding</keyword>
<evidence type="ECO:0000256" key="3">
    <source>
        <dbReference type="ARBA" id="ARBA00022723"/>
    </source>
</evidence>
<dbReference type="GO" id="GO:0070013">
    <property type="term" value="C:intracellular organelle lumen"/>
    <property type="evidence" value="ECO:0007669"/>
    <property type="project" value="UniProtKB-ARBA"/>
</dbReference>
<feature type="domain" description="Sulfatase N-terminal" evidence="7">
    <location>
        <begin position="103"/>
        <end position="488"/>
    </location>
</feature>
<gene>
    <name evidence="9" type="primary">LOC113982139</name>
</gene>
<sequence>MTHFLEKQIQVSYWHFLPTLELFLTACAETTLSLLQALRTANKVKKLAQFLFLQTKNCCSDLNTPNAEMIWQLASYWSPLVTPLIFGLLLQPPVTQLSIITRPNIVLLMADDLGIGDVGCYGNDTIRTPNIDRLAKEGVKLTQHIAAAPLCTPSRAAFLTGRYPLRSGMDATNNYRVIFWNAGSGGLPPNETTFAKILQKQGYSTGLIGKWHQGVNCESRNDHCHHPLNHGFDYFYGMPFTLISDCQPTETPEMDRAFRRKLWLSTQMIGLIALTAALGRLTGLIPVHWKTLICLVGFSLLFFVSWFSSYGFVRYWNCIMMRNHEVTEQPMVTDRTTSLILRESISFIERNKHKPFLLFLSFLHSHTPLLTTEKFLQRSRHGLYGDNVEEMDWIVGQVLDAIDKEGLKDTTLVYFTSDHGGWLERQEDKRQLGGWNGIYKGGKAMGGWEGGIRVPGIFRWPGVLPPGTVIDEPTSLMDIYPTVIHLAGGVVPQDRIIDGRDLMPLLRGTVAHSEHEFLFHYCGIHLHAVRWHQKDSGAIWKAHYVTPIFSPPGAGACYDRGFCPCFGEGVTHHDPPLLFDLSRDPSEAKPLSADTEPLFDTVIRKIGRAIEEHRRTLTPVPEQLSVYNVVWKPWLQPCCGTFPFCWCDKESDSKLADL</sequence>
<keyword evidence="6" id="KW-0812">Transmembrane</keyword>
<dbReference type="Gene3D" id="1.10.287.550">
    <property type="entry name" value="Helix hairpin bin"/>
    <property type="match status" value="1"/>
</dbReference>
<evidence type="ECO:0000259" key="7">
    <source>
        <dbReference type="Pfam" id="PF00884"/>
    </source>
</evidence>
<dbReference type="GO" id="GO:0046872">
    <property type="term" value="F:metal ion binding"/>
    <property type="evidence" value="ECO:0007669"/>
    <property type="project" value="UniProtKB-KW"/>
</dbReference>
<dbReference type="CDD" id="cd16159">
    <property type="entry name" value="ES"/>
    <property type="match status" value="1"/>
</dbReference>
<evidence type="ECO:0000256" key="2">
    <source>
        <dbReference type="ARBA" id="ARBA00008779"/>
    </source>
</evidence>
<dbReference type="GO" id="GO:0005783">
    <property type="term" value="C:endoplasmic reticulum"/>
    <property type="evidence" value="ECO:0007669"/>
    <property type="project" value="UniProtKB-ARBA"/>
</dbReference>
<evidence type="ECO:0000313" key="8">
    <source>
        <dbReference type="Proteomes" id="UP000504627"/>
    </source>
</evidence>
<dbReference type="FunFam" id="3.30.1120.10:FF:000001">
    <property type="entry name" value="Arylsulfatase E"/>
    <property type="match status" value="1"/>
</dbReference>
<evidence type="ECO:0000256" key="4">
    <source>
        <dbReference type="ARBA" id="ARBA00022801"/>
    </source>
</evidence>
<feature type="transmembrane region" description="Helical" evidence="6">
    <location>
        <begin position="287"/>
        <end position="313"/>
    </location>
</feature>
<dbReference type="FunFam" id="1.10.287.550:FF:000001">
    <property type="entry name" value="Arylsulfatase E"/>
    <property type="match status" value="1"/>
</dbReference>
<dbReference type="Gene3D" id="3.30.1120.10">
    <property type="match status" value="1"/>
</dbReference>
<evidence type="ECO:0000256" key="1">
    <source>
        <dbReference type="ARBA" id="ARBA00001913"/>
    </source>
</evidence>
<comment type="similarity">
    <text evidence="2">Belongs to the sulfatase family.</text>
</comment>
<dbReference type="SUPFAM" id="SSF53649">
    <property type="entry name" value="Alkaline phosphatase-like"/>
    <property type="match status" value="1"/>
</dbReference>
<dbReference type="PROSITE" id="PS00149">
    <property type="entry name" value="SULFATASE_2"/>
    <property type="match status" value="1"/>
</dbReference>
<name>A0A6J2FSG2_9PASS</name>
<dbReference type="PANTHER" id="PTHR42693">
    <property type="entry name" value="ARYLSULFATASE FAMILY MEMBER"/>
    <property type="match status" value="1"/>
</dbReference>
<accession>A0A6J2FSG2</accession>
<dbReference type="InParanoid" id="A0A6J2FSG2"/>
<dbReference type="Pfam" id="PF14707">
    <property type="entry name" value="Sulfatase_C"/>
    <property type="match status" value="1"/>
</dbReference>
<dbReference type="GeneID" id="113982139"/>
<dbReference type="InterPro" id="IPR000917">
    <property type="entry name" value="Sulfatase_N"/>
</dbReference>
<feature type="transmembrane region" description="Helical" evidence="6">
    <location>
        <begin position="262"/>
        <end position="281"/>
    </location>
</feature>
<reference evidence="9" key="1">
    <citation type="submission" date="2025-08" db="UniProtKB">
        <authorList>
            <consortium name="RefSeq"/>
        </authorList>
    </citation>
    <scope>IDENTIFICATION</scope>
    <source>
        <tissue evidence="9">Muscle</tissue>
    </source>
</reference>
<dbReference type="AlphaFoldDB" id="A0A6J2FSG2"/>
<dbReference type="FunFam" id="3.40.720.10:FF:000233">
    <property type="entry name" value="Predicted protein"/>
    <property type="match status" value="1"/>
</dbReference>
<comment type="cofactor">
    <cofactor evidence="1">
        <name>Ca(2+)</name>
        <dbReference type="ChEBI" id="CHEBI:29108"/>
    </cofactor>
</comment>
<dbReference type="Proteomes" id="UP000504627">
    <property type="component" value="Unplaced"/>
</dbReference>
<proteinExistence type="inferred from homology"/>
<dbReference type="Pfam" id="PF00884">
    <property type="entry name" value="Sulfatase"/>
    <property type="match status" value="1"/>
</dbReference>
<organism evidence="8 9">
    <name type="scientific">Pipra filicauda</name>
    <name type="common">Wire-tailed manakin</name>
    <dbReference type="NCBI Taxonomy" id="649802"/>
    <lineage>
        <taxon>Eukaryota</taxon>
        <taxon>Metazoa</taxon>
        <taxon>Chordata</taxon>
        <taxon>Craniata</taxon>
        <taxon>Vertebrata</taxon>
        <taxon>Euteleostomi</taxon>
        <taxon>Archelosauria</taxon>
        <taxon>Archosauria</taxon>
        <taxon>Dinosauria</taxon>
        <taxon>Saurischia</taxon>
        <taxon>Theropoda</taxon>
        <taxon>Coelurosauria</taxon>
        <taxon>Aves</taxon>
        <taxon>Neognathae</taxon>
        <taxon>Neoaves</taxon>
        <taxon>Telluraves</taxon>
        <taxon>Australaves</taxon>
        <taxon>Passeriformes</taxon>
        <taxon>Pipridae</taxon>
        <taxon>Pipra</taxon>
    </lineage>
</organism>
<keyword evidence="4" id="KW-0378">Hydrolase</keyword>
<keyword evidence="6" id="KW-0472">Membrane</keyword>
<dbReference type="RefSeq" id="XP_027565913.2">
    <property type="nucleotide sequence ID" value="XM_027710112.2"/>
</dbReference>
<dbReference type="GO" id="GO:0004065">
    <property type="term" value="F:arylsulfatase activity"/>
    <property type="evidence" value="ECO:0007669"/>
    <property type="project" value="TreeGrafter"/>
</dbReference>
<dbReference type="Gene3D" id="3.40.720.10">
    <property type="entry name" value="Alkaline Phosphatase, subunit A"/>
    <property type="match status" value="1"/>
</dbReference>
<evidence type="ECO:0000313" key="9">
    <source>
        <dbReference type="RefSeq" id="XP_027565913.2"/>
    </source>
</evidence>
<evidence type="ECO:0000256" key="5">
    <source>
        <dbReference type="ARBA" id="ARBA00022837"/>
    </source>
</evidence>
<dbReference type="InterPro" id="IPR024607">
    <property type="entry name" value="Sulfatase_CS"/>
</dbReference>
<dbReference type="InterPro" id="IPR017850">
    <property type="entry name" value="Alkaline_phosphatase_core_sf"/>
</dbReference>
<keyword evidence="5" id="KW-0106">Calcium</keyword>